<dbReference type="AlphaFoldDB" id="A0A9N9T7K3"/>
<name>A0A9N9T7K3_DIABA</name>
<keyword evidence="2" id="KW-1185">Reference proteome</keyword>
<reference evidence="1" key="1">
    <citation type="submission" date="2022-01" db="EMBL/GenBank/DDBJ databases">
        <authorList>
            <person name="King R."/>
        </authorList>
    </citation>
    <scope>NUCLEOTIDE SEQUENCE</scope>
</reference>
<proteinExistence type="predicted"/>
<dbReference type="OrthoDB" id="8196546at2759"/>
<organism evidence="1 2">
    <name type="scientific">Diabrotica balteata</name>
    <name type="common">Banded cucumber beetle</name>
    <dbReference type="NCBI Taxonomy" id="107213"/>
    <lineage>
        <taxon>Eukaryota</taxon>
        <taxon>Metazoa</taxon>
        <taxon>Ecdysozoa</taxon>
        <taxon>Arthropoda</taxon>
        <taxon>Hexapoda</taxon>
        <taxon>Insecta</taxon>
        <taxon>Pterygota</taxon>
        <taxon>Neoptera</taxon>
        <taxon>Endopterygota</taxon>
        <taxon>Coleoptera</taxon>
        <taxon>Polyphaga</taxon>
        <taxon>Cucujiformia</taxon>
        <taxon>Chrysomeloidea</taxon>
        <taxon>Chrysomelidae</taxon>
        <taxon>Galerucinae</taxon>
        <taxon>Diabroticina</taxon>
        <taxon>Diabroticites</taxon>
        <taxon>Diabrotica</taxon>
    </lineage>
</organism>
<evidence type="ECO:0000313" key="1">
    <source>
        <dbReference type="EMBL" id="CAG9838540.1"/>
    </source>
</evidence>
<dbReference type="Proteomes" id="UP001153709">
    <property type="component" value="Chromosome 7"/>
</dbReference>
<protein>
    <submittedName>
        <fullName evidence="1">Uncharacterized protein</fullName>
    </submittedName>
</protein>
<sequence length="108" mass="13061">MFVNRDLPLDLTIRALRCYVFSALLHGMESWTLKVDNIKKLESFKMWCYRRILKIPWTQRITNAEVLRRLQKDCEVIKHIKTRKLEFLGHITRGAKYKILKQRPIRYG</sequence>
<dbReference type="EMBL" id="OU898282">
    <property type="protein sequence ID" value="CAG9838540.1"/>
    <property type="molecule type" value="Genomic_DNA"/>
</dbReference>
<accession>A0A9N9T7K3</accession>
<evidence type="ECO:0000313" key="2">
    <source>
        <dbReference type="Proteomes" id="UP001153709"/>
    </source>
</evidence>
<dbReference type="PANTHER" id="PTHR47027:SF20">
    <property type="entry name" value="REVERSE TRANSCRIPTASE-LIKE PROTEIN WITH RNA-DIRECTED DNA POLYMERASE DOMAIN"/>
    <property type="match status" value="1"/>
</dbReference>
<dbReference type="PANTHER" id="PTHR47027">
    <property type="entry name" value="REVERSE TRANSCRIPTASE DOMAIN-CONTAINING PROTEIN"/>
    <property type="match status" value="1"/>
</dbReference>
<gene>
    <name evidence="1" type="ORF">DIABBA_LOCUS11420</name>
</gene>